<keyword evidence="1" id="KW-0472">Membrane</keyword>
<proteinExistence type="predicted"/>
<keyword evidence="1" id="KW-0812">Transmembrane</keyword>
<evidence type="ECO:0000313" key="2">
    <source>
        <dbReference type="EMBL" id="GIG03860.1"/>
    </source>
</evidence>
<evidence type="ECO:0000313" key="3">
    <source>
        <dbReference type="Proteomes" id="UP000630887"/>
    </source>
</evidence>
<accession>A0A8J3KMP2</accession>
<name>A0A8J3KMP2_9ACTN</name>
<keyword evidence="1" id="KW-1133">Transmembrane helix</keyword>
<dbReference type="Proteomes" id="UP000630887">
    <property type="component" value="Unassembled WGS sequence"/>
</dbReference>
<comment type="caution">
    <text evidence="2">The sequence shown here is derived from an EMBL/GenBank/DDBJ whole genome shotgun (WGS) entry which is preliminary data.</text>
</comment>
<sequence>MSGNTSATAPGRLRARPRLFWALLAVCVVLVAGTVAVTALRSGQRPETAPRTLAELAETVVHEGAPGQWQQRRADGDAVLSYLLSVRPGGGESNVSVDRFDSPLWARYDYSTIFPIGGDGDPVTYRIDPESALAADEGEIVCVEWPDDDPVWPQSCGSWRYIARYGQYIVRVRLDRSGLSKESFVRIAQGVDSRLNAAL</sequence>
<organism evidence="2 3">
    <name type="scientific">Catellatospora coxensis</name>
    <dbReference type="NCBI Taxonomy" id="310354"/>
    <lineage>
        <taxon>Bacteria</taxon>
        <taxon>Bacillati</taxon>
        <taxon>Actinomycetota</taxon>
        <taxon>Actinomycetes</taxon>
        <taxon>Micromonosporales</taxon>
        <taxon>Micromonosporaceae</taxon>
        <taxon>Catellatospora</taxon>
    </lineage>
</organism>
<dbReference type="EMBL" id="BONI01000004">
    <property type="protein sequence ID" value="GIG03860.1"/>
    <property type="molecule type" value="Genomic_DNA"/>
</dbReference>
<keyword evidence="3" id="KW-1185">Reference proteome</keyword>
<protein>
    <submittedName>
        <fullName evidence="2">Uncharacterized protein</fullName>
    </submittedName>
</protein>
<dbReference type="AlphaFoldDB" id="A0A8J3KMP2"/>
<evidence type="ECO:0000256" key="1">
    <source>
        <dbReference type="SAM" id="Phobius"/>
    </source>
</evidence>
<reference evidence="2 3" key="1">
    <citation type="submission" date="2021-01" db="EMBL/GenBank/DDBJ databases">
        <title>Whole genome shotgun sequence of Catellatospora coxensis NBRC 107359.</title>
        <authorList>
            <person name="Komaki H."/>
            <person name="Tamura T."/>
        </authorList>
    </citation>
    <scope>NUCLEOTIDE SEQUENCE [LARGE SCALE GENOMIC DNA]</scope>
    <source>
        <strain evidence="2 3">NBRC 107359</strain>
    </source>
</reference>
<gene>
    <name evidence="2" type="ORF">Cco03nite_05600</name>
</gene>
<dbReference type="RefSeq" id="WP_203688331.1">
    <property type="nucleotide sequence ID" value="NZ_BAAALC010000074.1"/>
</dbReference>
<feature type="transmembrane region" description="Helical" evidence="1">
    <location>
        <begin position="20"/>
        <end position="40"/>
    </location>
</feature>